<dbReference type="OrthoDB" id="9811314at2"/>
<evidence type="ECO:0000259" key="1">
    <source>
        <dbReference type="Pfam" id="PF00675"/>
    </source>
</evidence>
<name>A0A4V1M0A2_9BACT</name>
<dbReference type="Gene3D" id="3.30.830.10">
    <property type="entry name" value="Metalloenzyme, LuxS/M16 peptidase-like"/>
    <property type="match status" value="2"/>
</dbReference>
<dbReference type="PANTHER" id="PTHR11851">
    <property type="entry name" value="METALLOPROTEASE"/>
    <property type="match status" value="1"/>
</dbReference>
<evidence type="ECO:0000313" key="4">
    <source>
        <dbReference type="Proteomes" id="UP000289758"/>
    </source>
</evidence>
<protein>
    <submittedName>
        <fullName evidence="3">Peptidase M16</fullName>
    </submittedName>
</protein>
<sequence length="412" mass="46592">MGAQIKHINIKGVEIPLIFEKENSLPILNLQLVFTNSGYMQDEDKSGLVSLSTKLLNEGTKKLGTTKFAEELENSAISLHASNGFETLVIELSSIKDVHEKSLELLKTLLKDPNYDEKVLEKLKTLQIGSLKRKENDFDYIAEKNLKEIIFKGSALENPSSGTIESISKIKLNDIKTFLTKSLDLNNLIVVVGGDFAYDDIVNKISDTISVLAEKNKNKTKKIKISQKSETKEIIKETQQAYIYFGSPFFVDVKDEDKYMAKVASFILGGSGFGSRLMEEIRVKRGLAYSAYGYISVNKSYSYFTGYLQTKLESANEAKDLVVSLVNEFVKNGVTAEELESAKKFLLGSEPLRTETLSQRLNRAFTLFYRGLEQDYNEKELEKIENLKLDDLNKYIKTHDEIEKLSFSIVRK</sequence>
<dbReference type="GO" id="GO:0046872">
    <property type="term" value="F:metal ion binding"/>
    <property type="evidence" value="ECO:0007669"/>
    <property type="project" value="InterPro"/>
</dbReference>
<dbReference type="SUPFAM" id="SSF63411">
    <property type="entry name" value="LuxS/MPP-like metallohydrolase"/>
    <property type="match status" value="2"/>
</dbReference>
<organism evidence="3 4">
    <name type="scientific">Halarcobacter ebronensis</name>
    <dbReference type="NCBI Taxonomy" id="1462615"/>
    <lineage>
        <taxon>Bacteria</taxon>
        <taxon>Pseudomonadati</taxon>
        <taxon>Campylobacterota</taxon>
        <taxon>Epsilonproteobacteria</taxon>
        <taxon>Campylobacterales</taxon>
        <taxon>Arcobacteraceae</taxon>
        <taxon>Halarcobacter</taxon>
    </lineage>
</organism>
<comment type="caution">
    <text evidence="3">The sequence shown here is derived from an EMBL/GenBank/DDBJ whole genome shotgun (WGS) entry which is preliminary data.</text>
</comment>
<dbReference type="Proteomes" id="UP000289758">
    <property type="component" value="Unassembled WGS sequence"/>
</dbReference>
<feature type="domain" description="Peptidase M16 C-terminal" evidence="2">
    <location>
        <begin position="169"/>
        <end position="344"/>
    </location>
</feature>
<gene>
    <name evidence="3" type="ORF">CRV07_11975</name>
</gene>
<dbReference type="RefSeq" id="WP_129087890.1">
    <property type="nucleotide sequence ID" value="NZ_CP053836.1"/>
</dbReference>
<accession>A0A4V1M0A2</accession>
<dbReference type="AlphaFoldDB" id="A0A4V1M0A2"/>
<dbReference type="Pfam" id="PF00675">
    <property type="entry name" value="Peptidase_M16"/>
    <property type="match status" value="1"/>
</dbReference>
<feature type="domain" description="Peptidase M16 N-terminal" evidence="1">
    <location>
        <begin position="34"/>
        <end position="162"/>
    </location>
</feature>
<keyword evidence="4" id="KW-1185">Reference proteome</keyword>
<proteinExistence type="predicted"/>
<dbReference type="InterPro" id="IPR007863">
    <property type="entry name" value="Peptidase_M16_C"/>
</dbReference>
<dbReference type="PANTHER" id="PTHR11851:SF225">
    <property type="entry name" value="NON-PEPTIDASE HOMOLOG YMXG"/>
    <property type="match status" value="1"/>
</dbReference>
<dbReference type="InterPro" id="IPR011249">
    <property type="entry name" value="Metalloenz_LuxS/M16"/>
</dbReference>
<dbReference type="InterPro" id="IPR050361">
    <property type="entry name" value="MPP/UQCRC_Complex"/>
</dbReference>
<dbReference type="Pfam" id="PF05193">
    <property type="entry name" value="Peptidase_M16_C"/>
    <property type="match status" value="1"/>
</dbReference>
<dbReference type="EMBL" id="PDKK01000011">
    <property type="protein sequence ID" value="RXK04138.1"/>
    <property type="molecule type" value="Genomic_DNA"/>
</dbReference>
<dbReference type="InterPro" id="IPR011765">
    <property type="entry name" value="Pept_M16_N"/>
</dbReference>
<reference evidence="3 4" key="1">
    <citation type="submission" date="2017-10" db="EMBL/GenBank/DDBJ databases">
        <title>Genomics of the genus Arcobacter.</title>
        <authorList>
            <person name="Perez-Cataluna A."/>
            <person name="Figueras M.J."/>
        </authorList>
    </citation>
    <scope>NUCLEOTIDE SEQUENCE [LARGE SCALE GENOMIC DNA]</scope>
    <source>
        <strain evidence="3 4">CECT 8441</strain>
    </source>
</reference>
<evidence type="ECO:0000313" key="3">
    <source>
        <dbReference type="EMBL" id="RXK04138.1"/>
    </source>
</evidence>
<evidence type="ECO:0000259" key="2">
    <source>
        <dbReference type="Pfam" id="PF05193"/>
    </source>
</evidence>